<feature type="compositionally biased region" description="Polar residues" evidence="1">
    <location>
        <begin position="45"/>
        <end position="57"/>
    </location>
</feature>
<protein>
    <submittedName>
        <fullName evidence="2">Uncharacterized protein</fullName>
    </submittedName>
</protein>
<accession>A0A4S8LJY1</accession>
<name>A0A4S8LJY1_DENBC</name>
<proteinExistence type="predicted"/>
<evidence type="ECO:0000256" key="1">
    <source>
        <dbReference type="SAM" id="MobiDB-lite"/>
    </source>
</evidence>
<evidence type="ECO:0000313" key="2">
    <source>
        <dbReference type="EMBL" id="THU89469.1"/>
    </source>
</evidence>
<gene>
    <name evidence="2" type="ORF">K435DRAFT_802717</name>
</gene>
<feature type="region of interest" description="Disordered" evidence="1">
    <location>
        <begin position="1"/>
        <end position="92"/>
    </location>
</feature>
<dbReference type="AlphaFoldDB" id="A0A4S8LJY1"/>
<reference evidence="2 3" key="1">
    <citation type="journal article" date="2019" name="Nat. Ecol. Evol.">
        <title>Megaphylogeny resolves global patterns of mushroom evolution.</title>
        <authorList>
            <person name="Varga T."/>
            <person name="Krizsan K."/>
            <person name="Foldi C."/>
            <person name="Dima B."/>
            <person name="Sanchez-Garcia M."/>
            <person name="Sanchez-Ramirez S."/>
            <person name="Szollosi G.J."/>
            <person name="Szarkandi J.G."/>
            <person name="Papp V."/>
            <person name="Albert L."/>
            <person name="Andreopoulos W."/>
            <person name="Angelini C."/>
            <person name="Antonin V."/>
            <person name="Barry K.W."/>
            <person name="Bougher N.L."/>
            <person name="Buchanan P."/>
            <person name="Buyck B."/>
            <person name="Bense V."/>
            <person name="Catcheside P."/>
            <person name="Chovatia M."/>
            <person name="Cooper J."/>
            <person name="Damon W."/>
            <person name="Desjardin D."/>
            <person name="Finy P."/>
            <person name="Geml J."/>
            <person name="Haridas S."/>
            <person name="Hughes K."/>
            <person name="Justo A."/>
            <person name="Karasinski D."/>
            <person name="Kautmanova I."/>
            <person name="Kiss B."/>
            <person name="Kocsube S."/>
            <person name="Kotiranta H."/>
            <person name="LaButti K.M."/>
            <person name="Lechner B.E."/>
            <person name="Liimatainen K."/>
            <person name="Lipzen A."/>
            <person name="Lukacs Z."/>
            <person name="Mihaltcheva S."/>
            <person name="Morgado L.N."/>
            <person name="Niskanen T."/>
            <person name="Noordeloos M.E."/>
            <person name="Ohm R.A."/>
            <person name="Ortiz-Santana B."/>
            <person name="Ovrebo C."/>
            <person name="Racz N."/>
            <person name="Riley R."/>
            <person name="Savchenko A."/>
            <person name="Shiryaev A."/>
            <person name="Soop K."/>
            <person name="Spirin V."/>
            <person name="Szebenyi C."/>
            <person name="Tomsovsky M."/>
            <person name="Tulloss R.E."/>
            <person name="Uehling J."/>
            <person name="Grigoriev I.V."/>
            <person name="Vagvolgyi C."/>
            <person name="Papp T."/>
            <person name="Martin F.M."/>
            <person name="Miettinen O."/>
            <person name="Hibbett D.S."/>
            <person name="Nagy L.G."/>
        </authorList>
    </citation>
    <scope>NUCLEOTIDE SEQUENCE [LARGE SCALE GENOMIC DNA]</scope>
    <source>
        <strain evidence="2 3">CBS 962.96</strain>
    </source>
</reference>
<organism evidence="2 3">
    <name type="scientific">Dendrothele bispora (strain CBS 962.96)</name>
    <dbReference type="NCBI Taxonomy" id="1314807"/>
    <lineage>
        <taxon>Eukaryota</taxon>
        <taxon>Fungi</taxon>
        <taxon>Dikarya</taxon>
        <taxon>Basidiomycota</taxon>
        <taxon>Agaricomycotina</taxon>
        <taxon>Agaricomycetes</taxon>
        <taxon>Agaricomycetidae</taxon>
        <taxon>Agaricales</taxon>
        <taxon>Agaricales incertae sedis</taxon>
        <taxon>Dendrothele</taxon>
    </lineage>
</organism>
<keyword evidence="3" id="KW-1185">Reference proteome</keyword>
<dbReference type="EMBL" id="ML179366">
    <property type="protein sequence ID" value="THU89469.1"/>
    <property type="molecule type" value="Genomic_DNA"/>
</dbReference>
<dbReference type="Proteomes" id="UP000297245">
    <property type="component" value="Unassembled WGS sequence"/>
</dbReference>
<sequence length="214" mass="23721">MSSLTELLKKKNDKTPSTTSLVEDPNAQPQRKKKKAALEKKVWLGTNSTRATGTSSKRSQKNVDDGPNPKPYKRMKTRNNHGDKTDPVPGVNLTKARGTAVRTTNKTGVQSRRPVAVIVEDEGSAKGFEDEVGGVVMLTALMLSKCCQEIMTRAQVVEEKQRRLKEKKVTSAPKPSVRLELASTGISNWDQQGAISMWKTPVDPAKWHLSFRMH</sequence>
<evidence type="ECO:0000313" key="3">
    <source>
        <dbReference type="Proteomes" id="UP000297245"/>
    </source>
</evidence>